<dbReference type="Gene3D" id="3.30.2090.10">
    <property type="entry name" value="Multidrug efflux transporter AcrB TolC docking domain, DN and DC subdomains"/>
    <property type="match status" value="2"/>
</dbReference>
<feature type="transmembrane region" description="Helical" evidence="1">
    <location>
        <begin position="14"/>
        <end position="35"/>
    </location>
</feature>
<name>A0A4R5US50_9BACT</name>
<dbReference type="PANTHER" id="PTHR32063">
    <property type="match status" value="1"/>
</dbReference>
<gene>
    <name evidence="2" type="ORF">E1898_18305</name>
</gene>
<evidence type="ECO:0000313" key="2">
    <source>
        <dbReference type="EMBL" id="TDK41929.1"/>
    </source>
</evidence>
<dbReference type="PRINTS" id="PR00702">
    <property type="entry name" value="ACRIFLAVINRP"/>
</dbReference>
<feature type="transmembrane region" description="Helical" evidence="1">
    <location>
        <begin position="536"/>
        <end position="552"/>
    </location>
</feature>
<feature type="transmembrane region" description="Helical" evidence="1">
    <location>
        <begin position="1203"/>
        <end position="1222"/>
    </location>
</feature>
<dbReference type="GO" id="GO:0005886">
    <property type="term" value="C:plasma membrane"/>
    <property type="evidence" value="ECO:0007669"/>
    <property type="project" value="TreeGrafter"/>
</dbReference>
<proteinExistence type="predicted"/>
<feature type="transmembrane region" description="Helical" evidence="1">
    <location>
        <begin position="368"/>
        <end position="385"/>
    </location>
</feature>
<feature type="transmembrane region" description="Helical" evidence="1">
    <location>
        <begin position="392"/>
        <end position="411"/>
    </location>
</feature>
<dbReference type="Pfam" id="PF00873">
    <property type="entry name" value="ACR_tran"/>
    <property type="match status" value="3"/>
</dbReference>
<dbReference type="Gene3D" id="3.30.70.1320">
    <property type="entry name" value="Multidrug efflux transporter AcrB pore domain like"/>
    <property type="match status" value="1"/>
</dbReference>
<dbReference type="SUPFAM" id="SSF82714">
    <property type="entry name" value="Multidrug efflux transporter AcrB TolC docking domain, DN and DC subdomains"/>
    <property type="match status" value="2"/>
</dbReference>
<feature type="transmembrane region" description="Helical" evidence="1">
    <location>
        <begin position="558"/>
        <end position="574"/>
    </location>
</feature>
<comment type="caution">
    <text evidence="2">The sequence shown here is derived from an EMBL/GenBank/DDBJ whole genome shotgun (WGS) entry which is preliminary data.</text>
</comment>
<organism evidence="2 3">
    <name type="scientific">Algoriphagus formosus</name>
    <dbReference type="NCBI Taxonomy" id="2007308"/>
    <lineage>
        <taxon>Bacteria</taxon>
        <taxon>Pseudomonadati</taxon>
        <taxon>Bacteroidota</taxon>
        <taxon>Cytophagia</taxon>
        <taxon>Cytophagales</taxon>
        <taxon>Cyclobacteriaceae</taxon>
        <taxon>Algoriphagus</taxon>
    </lineage>
</organism>
<dbReference type="PANTHER" id="PTHR32063:SF19">
    <property type="entry name" value="CATION EFFLUX SYSTEM PROTEIN CUSA"/>
    <property type="match status" value="1"/>
</dbReference>
<dbReference type="Gene3D" id="3.30.70.1440">
    <property type="entry name" value="Multidrug efflux transporter AcrB pore domain"/>
    <property type="match status" value="1"/>
</dbReference>
<dbReference type="EMBL" id="SMUW01000037">
    <property type="protein sequence ID" value="TDK41929.1"/>
    <property type="molecule type" value="Genomic_DNA"/>
</dbReference>
<dbReference type="GO" id="GO:0042910">
    <property type="term" value="F:xenobiotic transmembrane transporter activity"/>
    <property type="evidence" value="ECO:0007669"/>
    <property type="project" value="TreeGrafter"/>
</dbReference>
<feature type="transmembrane region" description="Helical" evidence="1">
    <location>
        <begin position="1078"/>
        <end position="1097"/>
    </location>
</feature>
<dbReference type="Proteomes" id="UP000295438">
    <property type="component" value="Unassembled WGS sequence"/>
</dbReference>
<feature type="transmembrane region" description="Helical" evidence="1">
    <location>
        <begin position="458"/>
        <end position="483"/>
    </location>
</feature>
<dbReference type="Gene3D" id="1.20.1640.10">
    <property type="entry name" value="Multidrug efflux transporter AcrB transmembrane domain"/>
    <property type="match status" value="3"/>
</dbReference>
<evidence type="ECO:0000313" key="3">
    <source>
        <dbReference type="Proteomes" id="UP000295438"/>
    </source>
</evidence>
<dbReference type="SUPFAM" id="SSF82693">
    <property type="entry name" value="Multidrug efflux transporter AcrB pore domain, PN1, PN2, PC1 and PC2 subdomains"/>
    <property type="match status" value="2"/>
</dbReference>
<accession>A0A4R5US50</accession>
<dbReference type="Gene3D" id="3.30.70.1430">
    <property type="entry name" value="Multidrug efflux transporter AcrB pore domain"/>
    <property type="match status" value="2"/>
</dbReference>
<evidence type="ECO:0000256" key="1">
    <source>
        <dbReference type="SAM" id="Phobius"/>
    </source>
</evidence>
<reference evidence="2 3" key="1">
    <citation type="submission" date="2019-03" db="EMBL/GenBank/DDBJ databases">
        <title>Algoriphagus aquimaris sp. nov., isolated form marine sediment in Pohang, Korea.</title>
        <authorList>
            <person name="Kim J."/>
            <person name="Yoon S.-H."/>
            <person name="Lee S.-S."/>
        </authorList>
    </citation>
    <scope>NUCLEOTIDE SEQUENCE [LARGE SCALE GENOMIC DNA]</scope>
    <source>
        <strain evidence="2 3">F21</strain>
    </source>
</reference>
<dbReference type="RefSeq" id="WP_133391977.1">
    <property type="nucleotide sequence ID" value="NZ_SMUW01000037.1"/>
</dbReference>
<feature type="transmembrane region" description="Helical" evidence="1">
    <location>
        <begin position="583"/>
        <end position="602"/>
    </location>
</feature>
<feature type="transmembrane region" description="Helical" evidence="1">
    <location>
        <begin position="1104"/>
        <end position="1124"/>
    </location>
</feature>
<dbReference type="InterPro" id="IPR027463">
    <property type="entry name" value="AcrB_DN_DC_subdom"/>
</dbReference>
<sequence length="1277" mass="142042">MLNKIIKYFLENKLVTFIFLIIIIAWGLVVAPFNWNINFLPQDPVPVDAIPDIGENQQIVFTEWMGRSPQDVEDQITYPLTTSLLGLPGVKSVRSSSAFGFSSIYIIFEEDIEFYWSRSRILEKLNALPAGLLPEGVQPKLGPDATALGQVFWYTLEGRDENGNPAGGWDLHELRSIQDYFVRYSLSAVSGVAEVASVGGYIKEYQIDIDPTALKAYQVSLLDVMNAVRQSNIDVSANTIEVNRVDYFIRGLGYVEELSDLDQAVVKTTNNTPIRIRDVAKVNIGPQPRNMGGILDKSGAEAVGGVVIARYGENPLAVIESVKAEIDKLSDGLPSKTLSDGRLSKVSIVPFYDRSGLIYETLGTLSEAISLQILITIIVVVVMVYNLRASLLISVLLPLAVLMCFIMMKYTGVDANIVALSGIAIAIGTMVDLGIILSENILQKLDQAPEGEFKLKTIFTATTEVSSAIITAVSTTIISFLPVFTLQAAEGKLFGPLAYTKTFALVAALIFTLLIMPALAHWVFGKNALSKRWKPWGNGLLIILGLSVLIWIWAWAGWVLLAFGIANLLLYYFPKQLETKRDWILIGITVLAVSWLLTTYWMPLGVGLSFFANFTFIGVLLILVLGGFRLFIQVYPKILSWCLSHKKQFLIFPAIIILLGTSIWLGFGQVFGFIPRTFDALGWNIRTTNAWSSMVHTFPGLGEEFMPALDEGSFLLMPTSMPHAGVEENLETLQKLDMLVTAIPEVDLVVGKAGRAETAIDPAPLSMFENVINYKSEYLIDENGYRQRFQTNEKGHFVLENGLSYDPDSNEPSSIDSKLLITDPSGKYFRQWRKEIKSPDDIWNEIVRVTKLPGVTSAPKLQPIETRLVMLQTGMRAPIGIKVYGPDLDSIESFGLKLENFLKEVPSVKAESVFADRIVGKPYLEIDINRKEIARYGMNVADVQEFIESAIGGKILTTTVEGRERYPIRVRYAREYRDNPEALHEVLIPTPSGSFIPLEQLAEITFRKGPDMIRGENSFLVGYVLLDKKTGFAEVNVVEDAQKYLKQKIDSGELVVPPGVRFEFSGNYENQVRAEKRLSIVVPLSLILIFLILYFQFKRASTALMVFSGVAMAFSGGFLMIWLFGQNWFLDLNLGDINLRDLFQMKSYNLSVAVWVGFIALFGIATDDGVVMATYLKQSFESNQPKDIHEIRAAVIEAGQRRVLPCLMTTATTLLALIPIFTSTGKGSDIMVPMAIPALGGMILELTTVFIVPTLYCLWAERKIKQNNTAFFHESNN</sequence>
<keyword evidence="1" id="KW-0472">Membrane</keyword>
<feature type="transmembrane region" description="Helical" evidence="1">
    <location>
        <begin position="649"/>
        <end position="667"/>
    </location>
</feature>
<feature type="transmembrane region" description="Helical" evidence="1">
    <location>
        <begin position="608"/>
        <end position="628"/>
    </location>
</feature>
<keyword evidence="1" id="KW-0812">Transmembrane</keyword>
<protein>
    <submittedName>
        <fullName evidence="2">Cation transporter</fullName>
    </submittedName>
</protein>
<feature type="transmembrane region" description="Helical" evidence="1">
    <location>
        <begin position="1152"/>
        <end position="1176"/>
    </location>
</feature>
<feature type="transmembrane region" description="Helical" evidence="1">
    <location>
        <begin position="417"/>
        <end position="437"/>
    </location>
</feature>
<keyword evidence="3" id="KW-1185">Reference proteome</keyword>
<dbReference type="InterPro" id="IPR001036">
    <property type="entry name" value="Acrflvin-R"/>
</dbReference>
<feature type="transmembrane region" description="Helical" evidence="1">
    <location>
        <begin position="1234"/>
        <end position="1259"/>
    </location>
</feature>
<keyword evidence="1" id="KW-1133">Transmembrane helix</keyword>
<feature type="transmembrane region" description="Helical" evidence="1">
    <location>
        <begin position="503"/>
        <end position="524"/>
    </location>
</feature>
<dbReference type="SUPFAM" id="SSF82866">
    <property type="entry name" value="Multidrug efflux transporter AcrB transmembrane domain"/>
    <property type="match status" value="2"/>
</dbReference>
<dbReference type="AlphaFoldDB" id="A0A4R5US50"/>